<keyword evidence="2" id="KW-1185">Reference proteome</keyword>
<dbReference type="AlphaFoldDB" id="A0A225ULM7"/>
<reference evidence="2" key="1">
    <citation type="submission" date="2017-03" db="EMBL/GenBank/DDBJ databases">
        <title>Phytopthora megakarya and P. palmivora, two closely related causual agents of cacao black pod achieved similar genome size and gene model numbers by different mechanisms.</title>
        <authorList>
            <person name="Ali S."/>
            <person name="Shao J."/>
            <person name="Larry D.J."/>
            <person name="Kronmiller B."/>
            <person name="Shen D."/>
            <person name="Strem M.D."/>
            <person name="Melnick R.L."/>
            <person name="Guiltinan M.J."/>
            <person name="Tyler B.M."/>
            <person name="Meinhardt L.W."/>
            <person name="Bailey B.A."/>
        </authorList>
    </citation>
    <scope>NUCLEOTIDE SEQUENCE [LARGE SCALE GENOMIC DNA]</scope>
    <source>
        <strain evidence="2">zdho120</strain>
    </source>
</reference>
<accession>A0A225ULM7</accession>
<name>A0A225ULM7_9STRA</name>
<comment type="caution">
    <text evidence="1">The sequence shown here is derived from an EMBL/GenBank/DDBJ whole genome shotgun (WGS) entry which is preliminary data.</text>
</comment>
<dbReference type="EMBL" id="NBNE01015074">
    <property type="protein sequence ID" value="OWY94002.1"/>
    <property type="molecule type" value="Genomic_DNA"/>
</dbReference>
<evidence type="ECO:0000313" key="2">
    <source>
        <dbReference type="Proteomes" id="UP000198211"/>
    </source>
</evidence>
<dbReference type="OrthoDB" id="125134at2759"/>
<evidence type="ECO:0000313" key="1">
    <source>
        <dbReference type="EMBL" id="OWY94002.1"/>
    </source>
</evidence>
<proteinExistence type="predicted"/>
<sequence>MREKDIWESVGAKFYGSDKEELLEGLTQEQVVGLVRRIRRRDYGGNIHGVVEVPPYSKAALFMDGTFRCVPCGFYECVIVMIDDPARNMFTPIYFMLCTSKKETMYEDVLQHINRDTGKKMTPAEVVVEFSLISSLQQQFPNAEVVGCFFQFKQALLR</sequence>
<dbReference type="Proteomes" id="UP000198211">
    <property type="component" value="Unassembled WGS sequence"/>
</dbReference>
<gene>
    <name evidence="1" type="ORF">PHMEG_00036398</name>
</gene>
<organism evidence="1 2">
    <name type="scientific">Phytophthora megakarya</name>
    <dbReference type="NCBI Taxonomy" id="4795"/>
    <lineage>
        <taxon>Eukaryota</taxon>
        <taxon>Sar</taxon>
        <taxon>Stramenopiles</taxon>
        <taxon>Oomycota</taxon>
        <taxon>Peronosporomycetes</taxon>
        <taxon>Peronosporales</taxon>
        <taxon>Peronosporaceae</taxon>
        <taxon>Phytophthora</taxon>
    </lineage>
</organism>
<protein>
    <submittedName>
        <fullName evidence="1">Uncharacterized protein</fullName>
    </submittedName>
</protein>